<dbReference type="GO" id="GO:0005886">
    <property type="term" value="C:plasma membrane"/>
    <property type="evidence" value="ECO:0007669"/>
    <property type="project" value="UniProtKB-SubCell"/>
</dbReference>
<comment type="subcellular location">
    <subcellularLocation>
        <location evidence="1">Cell membrane</location>
        <topology evidence="1">Peripheral membrane protein</topology>
        <orientation evidence="1">Cytoplasmic side</orientation>
    </subcellularLocation>
</comment>
<comment type="function">
    <text evidence="1">Could be involved in insertion of integral membrane proteins into the membrane.</text>
</comment>
<dbReference type="SMART" id="SM01234">
    <property type="entry name" value="Haemolytic"/>
    <property type="match status" value="1"/>
</dbReference>
<proteinExistence type="inferred from homology"/>
<dbReference type="HAMAP" id="MF_00386">
    <property type="entry name" value="UPF0161_YidD"/>
    <property type="match status" value="1"/>
</dbReference>
<evidence type="ECO:0000256" key="1">
    <source>
        <dbReference type="HAMAP-Rule" id="MF_00386"/>
    </source>
</evidence>
<evidence type="ECO:0000313" key="3">
    <source>
        <dbReference type="Proteomes" id="UP000249417"/>
    </source>
</evidence>
<dbReference type="Pfam" id="PF01809">
    <property type="entry name" value="YidD"/>
    <property type="match status" value="1"/>
</dbReference>
<organism evidence="2 3">
    <name type="scientific">Micavibrio aeruginosavorus</name>
    <dbReference type="NCBI Taxonomy" id="349221"/>
    <lineage>
        <taxon>Bacteria</taxon>
        <taxon>Pseudomonadati</taxon>
        <taxon>Bdellovibrionota</taxon>
        <taxon>Bdellovibrionia</taxon>
        <taxon>Bdellovibrionales</taxon>
        <taxon>Pseudobdellovibrionaceae</taxon>
        <taxon>Micavibrio</taxon>
    </lineage>
</organism>
<dbReference type="PANTHER" id="PTHR33383">
    <property type="entry name" value="MEMBRANE PROTEIN INSERTION EFFICIENCY FACTOR-RELATED"/>
    <property type="match status" value="1"/>
</dbReference>
<name>A0A2W5N7Y4_9BACT</name>
<dbReference type="NCBIfam" id="TIGR00278">
    <property type="entry name" value="membrane protein insertion efficiency factor YidD"/>
    <property type="match status" value="1"/>
</dbReference>
<gene>
    <name evidence="2" type="ORF">DI551_00390</name>
</gene>
<dbReference type="AlphaFoldDB" id="A0A2W5N7Y4"/>
<dbReference type="Proteomes" id="UP000249417">
    <property type="component" value="Unassembled WGS sequence"/>
</dbReference>
<evidence type="ECO:0000313" key="2">
    <source>
        <dbReference type="EMBL" id="PZQ49144.1"/>
    </source>
</evidence>
<dbReference type="EMBL" id="QFQB01000001">
    <property type="protein sequence ID" value="PZQ49144.1"/>
    <property type="molecule type" value="Genomic_DNA"/>
</dbReference>
<protein>
    <recommendedName>
        <fullName evidence="1">Putative membrane protein insertion efficiency factor</fullName>
    </recommendedName>
</protein>
<comment type="caution">
    <text evidence="2">The sequence shown here is derived from an EMBL/GenBank/DDBJ whole genome shotgun (WGS) entry which is preliminary data.</text>
</comment>
<keyword evidence="1" id="KW-0472">Membrane</keyword>
<dbReference type="PANTHER" id="PTHR33383:SF1">
    <property type="entry name" value="MEMBRANE PROTEIN INSERTION EFFICIENCY FACTOR-RELATED"/>
    <property type="match status" value="1"/>
</dbReference>
<sequence>MRLIDLPKKAMKGLISAYAYAVSPLLGQNCRFYPTCSIYAVDAIEKHGAIKGGILGAKRICKCHPFYKGTMLDPVPESVDWRGIIGYKRAKSAPSENCGATTHKLKD</sequence>
<reference evidence="2 3" key="1">
    <citation type="submission" date="2017-08" db="EMBL/GenBank/DDBJ databases">
        <title>Infants hospitalized years apart are colonized by the same room-sourced microbial strains.</title>
        <authorList>
            <person name="Brooks B."/>
            <person name="Olm M.R."/>
            <person name="Firek B.A."/>
            <person name="Baker R."/>
            <person name="Thomas B.C."/>
            <person name="Morowitz M.J."/>
            <person name="Banfield J.F."/>
        </authorList>
    </citation>
    <scope>NUCLEOTIDE SEQUENCE [LARGE SCALE GENOMIC DNA]</scope>
    <source>
        <strain evidence="2">S2_005_002_R2_29</strain>
    </source>
</reference>
<keyword evidence="1" id="KW-1003">Cell membrane</keyword>
<comment type="similarity">
    <text evidence="1">Belongs to the UPF0161 family.</text>
</comment>
<dbReference type="InterPro" id="IPR002696">
    <property type="entry name" value="Membr_insert_effic_factor_YidD"/>
</dbReference>
<accession>A0A2W5N7Y4</accession>